<gene>
    <name evidence="1" type="ORF">QE412_003003</name>
</gene>
<protein>
    <submittedName>
        <fullName evidence="1">Uncharacterized protein</fullName>
    </submittedName>
</protein>
<accession>A0ABU0TXP5</accession>
<proteinExistence type="predicted"/>
<organism evidence="1 2">
    <name type="scientific">Microbacterium trichothecenolyticum</name>
    <name type="common">Aureobacterium trichothecenolyticum</name>
    <dbReference type="NCBI Taxonomy" id="69370"/>
    <lineage>
        <taxon>Bacteria</taxon>
        <taxon>Bacillati</taxon>
        <taxon>Actinomycetota</taxon>
        <taxon>Actinomycetes</taxon>
        <taxon>Micrococcales</taxon>
        <taxon>Microbacteriaceae</taxon>
        <taxon>Microbacterium</taxon>
    </lineage>
</organism>
<dbReference type="Proteomes" id="UP001226691">
    <property type="component" value="Unassembled WGS sequence"/>
</dbReference>
<reference evidence="1 2" key="1">
    <citation type="submission" date="2023-07" db="EMBL/GenBank/DDBJ databases">
        <title>Functional and genomic diversity of the sorghum phyllosphere microbiome.</title>
        <authorList>
            <person name="Shade A."/>
        </authorList>
    </citation>
    <scope>NUCLEOTIDE SEQUENCE [LARGE SCALE GENOMIC DNA]</scope>
    <source>
        <strain evidence="1 2">SORGH_AS_1207</strain>
    </source>
</reference>
<sequence length="49" mass="5443">MIRIRLDAPTFHRDVDVEAADDLVEAEGMTWTRDGEVDALPRYVPAATG</sequence>
<keyword evidence="2" id="KW-1185">Reference proteome</keyword>
<evidence type="ECO:0000313" key="2">
    <source>
        <dbReference type="Proteomes" id="UP001226691"/>
    </source>
</evidence>
<evidence type="ECO:0000313" key="1">
    <source>
        <dbReference type="EMBL" id="MDQ1124430.1"/>
    </source>
</evidence>
<comment type="caution">
    <text evidence="1">The sequence shown here is derived from an EMBL/GenBank/DDBJ whole genome shotgun (WGS) entry which is preliminary data.</text>
</comment>
<name>A0ABU0TXP5_MICTR</name>
<dbReference type="EMBL" id="JAUTBF010000001">
    <property type="protein sequence ID" value="MDQ1124430.1"/>
    <property type="molecule type" value="Genomic_DNA"/>
</dbReference>
<dbReference type="RefSeq" id="WP_307485574.1">
    <property type="nucleotide sequence ID" value="NZ_JAUTBF010000001.1"/>
</dbReference>